<dbReference type="InterPro" id="IPR014031">
    <property type="entry name" value="Ketoacyl_synth_C"/>
</dbReference>
<dbReference type="InterPro" id="IPR049551">
    <property type="entry name" value="PKS_DH_C"/>
</dbReference>
<dbReference type="Gene3D" id="3.90.180.10">
    <property type="entry name" value="Medium-chain alcohol dehydrogenases, catalytic domain"/>
    <property type="match status" value="1"/>
</dbReference>
<dbReference type="PROSITE" id="PS00012">
    <property type="entry name" value="PHOSPHOPANTETHEINE"/>
    <property type="match status" value="1"/>
</dbReference>
<reference evidence="13" key="1">
    <citation type="journal article" date="2008" name="J. Am. Chem. Soc.">
        <title>Epoxide hydrolase Lsd19 for polyether formation in the biosynthesis of lasalocid A: direct experimental evidence on polyene-polyepoxide hypothesis in polyether biosynthesis.</title>
        <authorList>
            <person name="Shichijo Y."/>
            <person name="Migita A."/>
            <person name="Oguri H."/>
            <person name="Watanabe M."/>
            <person name="Tokiwano T."/>
            <person name="Watanabe K."/>
            <person name="Oikawa H."/>
        </authorList>
    </citation>
    <scope>NUCLEOTIDE SEQUENCE</scope>
    <source>
        <strain evidence="13">ATCC 31180</strain>
        <plasmid evidence="13">pKSL</plasmid>
    </source>
</reference>
<dbReference type="InterPro" id="IPR036291">
    <property type="entry name" value="NAD(P)-bd_dom_sf"/>
</dbReference>
<dbReference type="InterPro" id="IPR006162">
    <property type="entry name" value="Ppantetheine_attach_site"/>
</dbReference>
<evidence type="ECO:0000256" key="6">
    <source>
        <dbReference type="ARBA" id="ARBA00023194"/>
    </source>
</evidence>
<evidence type="ECO:0000256" key="7">
    <source>
        <dbReference type="ARBA" id="ARBA00023268"/>
    </source>
</evidence>
<dbReference type="SUPFAM" id="SSF50129">
    <property type="entry name" value="GroES-like"/>
    <property type="match status" value="1"/>
</dbReference>
<feature type="domain" description="Carrier" evidence="10">
    <location>
        <begin position="3517"/>
        <end position="3592"/>
    </location>
</feature>
<dbReference type="InterPro" id="IPR057326">
    <property type="entry name" value="KR_dom"/>
</dbReference>
<dbReference type="InterPro" id="IPR036736">
    <property type="entry name" value="ACP-like_sf"/>
</dbReference>
<evidence type="ECO:0000256" key="2">
    <source>
        <dbReference type="ARBA" id="ARBA00004792"/>
    </source>
</evidence>
<evidence type="ECO:0000256" key="8">
    <source>
        <dbReference type="ARBA" id="ARBA00023315"/>
    </source>
</evidence>
<evidence type="ECO:0000313" key="14">
    <source>
        <dbReference type="EMBL" id="CAQ64690.1"/>
    </source>
</evidence>
<dbReference type="InterPro" id="IPR016039">
    <property type="entry name" value="Thiolase-like"/>
</dbReference>
<keyword evidence="13" id="KW-0614">Plasmid</keyword>
<dbReference type="InterPro" id="IPR016035">
    <property type="entry name" value="Acyl_Trfase/lysoPLipase"/>
</dbReference>
<comment type="cofactor">
    <cofactor evidence="1">
        <name>pantetheine 4'-phosphate</name>
        <dbReference type="ChEBI" id="CHEBI:47942"/>
    </cofactor>
</comment>
<dbReference type="SMART" id="SM00822">
    <property type="entry name" value="PKS_KR"/>
    <property type="match status" value="1"/>
</dbReference>
<evidence type="ECO:0000259" key="12">
    <source>
        <dbReference type="PROSITE" id="PS52019"/>
    </source>
</evidence>
<dbReference type="PROSITE" id="PS52004">
    <property type="entry name" value="KS3_2"/>
    <property type="match status" value="2"/>
</dbReference>
<feature type="region of interest" description="N-terminal hotdog fold" evidence="9">
    <location>
        <begin position="917"/>
        <end position="1041"/>
    </location>
</feature>
<dbReference type="InterPro" id="IPR014030">
    <property type="entry name" value="Ketoacyl_synth_N"/>
</dbReference>
<keyword evidence="8" id="KW-0012">Acyltransferase</keyword>
<evidence type="ECO:0000256" key="4">
    <source>
        <dbReference type="ARBA" id="ARBA00022553"/>
    </source>
</evidence>
<dbReference type="InterPro" id="IPR016036">
    <property type="entry name" value="Malonyl_transacylase_ACP-bd"/>
</dbReference>
<keyword evidence="5" id="KW-0808">Transferase</keyword>
<feature type="domain" description="PKS/mFAS DH" evidence="12">
    <location>
        <begin position="917"/>
        <end position="1204"/>
    </location>
</feature>
<dbReference type="FunFam" id="3.90.180.10:FF:000032">
    <property type="entry name" value="Probable polyketide synthase pks1"/>
    <property type="match status" value="1"/>
</dbReference>
<dbReference type="CDD" id="cd05195">
    <property type="entry name" value="enoyl_red"/>
    <property type="match status" value="1"/>
</dbReference>
<dbReference type="Pfam" id="PF08659">
    <property type="entry name" value="KR"/>
    <property type="match status" value="2"/>
</dbReference>
<dbReference type="Pfam" id="PF08240">
    <property type="entry name" value="ADH_N"/>
    <property type="match status" value="1"/>
</dbReference>
<comment type="pathway">
    <text evidence="2">Antibiotic biosynthesis.</text>
</comment>
<dbReference type="InterPro" id="IPR049552">
    <property type="entry name" value="PKS_DH_N"/>
</dbReference>
<dbReference type="GO" id="GO:0016491">
    <property type="term" value="F:oxidoreductase activity"/>
    <property type="evidence" value="ECO:0007669"/>
    <property type="project" value="InterPro"/>
</dbReference>
<dbReference type="InterPro" id="IPR002364">
    <property type="entry name" value="Quin_OxRdtase/zeta-crystal_CS"/>
</dbReference>
<dbReference type="GO" id="GO:0031177">
    <property type="term" value="F:phosphopantetheine binding"/>
    <property type="evidence" value="ECO:0007669"/>
    <property type="project" value="InterPro"/>
</dbReference>
<dbReference type="PROSITE" id="PS01162">
    <property type="entry name" value="QOR_ZETA_CRYSTAL"/>
    <property type="match status" value="1"/>
</dbReference>
<dbReference type="Pfam" id="PF00109">
    <property type="entry name" value="ketoacyl-synt"/>
    <property type="match status" value="2"/>
</dbReference>
<dbReference type="SMART" id="SM00826">
    <property type="entry name" value="PKS_DH"/>
    <property type="match status" value="1"/>
</dbReference>
<dbReference type="SUPFAM" id="SSF53901">
    <property type="entry name" value="Thiolase-like"/>
    <property type="match status" value="2"/>
</dbReference>
<dbReference type="Pfam" id="PF00698">
    <property type="entry name" value="Acyl_transf_1"/>
    <property type="match status" value="2"/>
</dbReference>
<reference evidence="14" key="2">
    <citation type="submission" date="2008-06" db="EMBL/GenBank/DDBJ databases">
        <title>The biosynthetic gene cluster responsible for Lasalocid production from Streptomyces lasaliensis.</title>
        <authorList>
            <person name="Smith L."/>
            <person name="Samborskyy M."/>
            <person name="Fan Q."/>
            <person name="Spencer J.B."/>
            <person name="Leadlay P.F."/>
        </authorList>
    </citation>
    <scope>NUCLEOTIDE SEQUENCE</scope>
    <source>
        <strain evidence="14">NRRL 3382R</strain>
    </source>
</reference>
<dbReference type="InterPro" id="IPR020807">
    <property type="entry name" value="PKS_DH"/>
</dbReference>
<dbReference type="InterPro" id="IPR009081">
    <property type="entry name" value="PP-bd_ACP"/>
</dbReference>
<dbReference type="CDD" id="cd08952">
    <property type="entry name" value="KR_1_SDR_x"/>
    <property type="match status" value="1"/>
</dbReference>
<geneLocation type="plasmid" evidence="13">
    <name>pKSL</name>
</geneLocation>
<dbReference type="Gene3D" id="6.10.140.1830">
    <property type="match status" value="1"/>
</dbReference>
<feature type="region of interest" description="C-terminal hotdog fold" evidence="9">
    <location>
        <begin position="1060"/>
        <end position="1204"/>
    </location>
</feature>
<dbReference type="InterPro" id="IPR020843">
    <property type="entry name" value="ER"/>
</dbReference>
<feature type="active site" description="Proton acceptor; for dehydratase activity" evidence="9">
    <location>
        <position position="949"/>
    </location>
</feature>
<reference evidence="13" key="3">
    <citation type="journal article" date="2009" name="Biosci. Biotechnol. Biochem.">
        <title>Identification of a gene cluster of polyether antibiotic lasalocid from Streptomyces lasaliensis.</title>
        <authorList>
            <person name="Migita A."/>
            <person name="Watanabe M."/>
            <person name="Hirose Y."/>
            <person name="Watanabe K."/>
            <person name="Tokiwano T."/>
            <person name="Kinashi H."/>
            <person name="Oikawa H."/>
        </authorList>
    </citation>
    <scope>NUCLEOTIDE SEQUENCE</scope>
    <source>
        <strain evidence="13">ATCC 31180</strain>
        <plasmid evidence="13">pKSL</plasmid>
    </source>
</reference>
<evidence type="ECO:0000259" key="10">
    <source>
        <dbReference type="PROSITE" id="PS50075"/>
    </source>
</evidence>
<gene>
    <name evidence="14" type="primary">lasAV</name>
    <name evidence="13" type="synonym">lsd15</name>
</gene>
<dbReference type="Gene3D" id="1.10.1200.10">
    <property type="entry name" value="ACP-like"/>
    <property type="match status" value="2"/>
</dbReference>
<keyword evidence="3" id="KW-0596">Phosphopantetheine</keyword>
<dbReference type="SUPFAM" id="SSF51735">
    <property type="entry name" value="NAD(P)-binding Rossmann-fold domains"/>
    <property type="match status" value="5"/>
</dbReference>
<dbReference type="CDD" id="cd08956">
    <property type="entry name" value="KR_3_FAS_SDR_x"/>
    <property type="match status" value="1"/>
</dbReference>
<dbReference type="SUPFAM" id="SSF55048">
    <property type="entry name" value="Probable ACP-binding domain of malonyl-CoA ACP transacylase"/>
    <property type="match status" value="2"/>
</dbReference>
<dbReference type="InterPro" id="IPR014043">
    <property type="entry name" value="Acyl_transferase_dom"/>
</dbReference>
<dbReference type="InterPro" id="IPR020841">
    <property type="entry name" value="PKS_Beta-ketoAc_synthase_dom"/>
</dbReference>
<dbReference type="Gene3D" id="3.40.47.10">
    <property type="match status" value="2"/>
</dbReference>
<dbReference type="InterPro" id="IPR049900">
    <property type="entry name" value="PKS_mFAS_DH"/>
</dbReference>
<dbReference type="SMR" id="B5M9L2"/>
<dbReference type="InterPro" id="IPR042104">
    <property type="entry name" value="PKS_dehydratase_sf"/>
</dbReference>
<dbReference type="Gene3D" id="3.40.50.11460">
    <property type="match status" value="1"/>
</dbReference>
<feature type="domain" description="Ketosynthase family 3 (KS3)" evidence="11">
    <location>
        <begin position="2125"/>
        <end position="2551"/>
    </location>
</feature>
<dbReference type="Pfam" id="PF00550">
    <property type="entry name" value="PP-binding"/>
    <property type="match status" value="2"/>
</dbReference>
<dbReference type="Gene3D" id="3.40.50.720">
    <property type="entry name" value="NAD(P)-binding Rossmann-like Domain"/>
    <property type="match status" value="2"/>
</dbReference>
<dbReference type="InterPro" id="IPR018201">
    <property type="entry name" value="Ketoacyl_synth_AS"/>
</dbReference>
<dbReference type="Pfam" id="PF14765">
    <property type="entry name" value="PS-DH"/>
    <property type="match status" value="1"/>
</dbReference>
<dbReference type="InterPro" id="IPR020806">
    <property type="entry name" value="PKS_PP-bd"/>
</dbReference>
<dbReference type="SMART" id="SM00823">
    <property type="entry name" value="PKS_PP"/>
    <property type="match status" value="2"/>
</dbReference>
<dbReference type="GO" id="GO:0008270">
    <property type="term" value="F:zinc ion binding"/>
    <property type="evidence" value="ECO:0007669"/>
    <property type="project" value="InterPro"/>
</dbReference>
<dbReference type="SMART" id="SM01294">
    <property type="entry name" value="PKS_PP_betabranch"/>
    <property type="match status" value="2"/>
</dbReference>
<dbReference type="SMART" id="SM00827">
    <property type="entry name" value="PKS_AT"/>
    <property type="match status" value="2"/>
</dbReference>
<dbReference type="GO" id="GO:0004315">
    <property type="term" value="F:3-oxoacyl-[acyl-carrier-protein] synthase activity"/>
    <property type="evidence" value="ECO:0007669"/>
    <property type="project" value="InterPro"/>
</dbReference>
<evidence type="ECO:0000259" key="11">
    <source>
        <dbReference type="PROSITE" id="PS52004"/>
    </source>
</evidence>
<dbReference type="FunFam" id="1.10.1200.10:FF:000007">
    <property type="entry name" value="Probable polyketide synthase pks17"/>
    <property type="match status" value="2"/>
</dbReference>
<dbReference type="InterPro" id="IPR001227">
    <property type="entry name" value="Ac_transferase_dom_sf"/>
</dbReference>
<sequence>MPNDEKKLRDYLNRVTADLRQTRGRLKAVEAKEWEPVAIVGMGCRFPGDVSSPEELWDLVAEGRDAVSSFPADRGWDLDALRDADPDRPGTSYTGSGGFMDVAGDFDAALFGISPREALAMDPQQRLLLETSWEVLERSGLDPTSLAGTRTGVFVGVSPSGYGSGAQDVPEGAEGYTMTGVAPAVASGRISYAFGLEGPAVTVDTACSSSLVALHLACRALRQEECSLALAGGVAVLALPTLFQEFSRQRGLAADGRCKSFAAAADGTGFSEGVGMLLLERLSDARRNGHRVLAVVRGSAVNQDGASNGLTAPSGPSQQQVILQALANARLSGADVDAVEAHGTGTTLGDPIEAQALLATYGQERADGRPLWLGSVKSNIGHTQAAAGMAGIIKTVMALRHGVLPRTLHVDAPTPHVDWASGLVSLLTEQMPWPETGRPRRAGVSSFGVSGTNAHVILEQADGQPLPDATATEHTPVPWVLSAKSGAALHAQAERVGAFVRGHEDVDTAAVATTLLTSRAALEQRAVLLDDDRDSLAQALDALSTGAPHPRVVTGSVRSGRLAFMFTGQGSQRLGMGHELYDTEPAFTTALEEAFAALDPHLPRPLRDIIFGDDPELLQQTQYAQPALFAVETALYRLLTDTYGLRPDYLLGHSIGELTAAHAAGVLTLPDAARLVTARGHLMQTAPTGGTMIAIQATEDEITEHLTPGVDIAALNSPTSTVISGDATEAEAIADHFRTLGRKTTRLKVSHAFHSPHMDPVLDDFRQIAATLDYHPARIPVISNTTGQPAENLTSPDYWTQHIRRPVRFTDSLHHLTHQGVTTFLELGPDATLTALTRTTLDDTHATAVLRKDRTDTDALRTALAELWVHGTPVTWPHPADRHIDLPTYPFDHQRYWITPRGTATDVSSVGLEAVGHPLLGAALSLAGEDGALLTGRISGDAVPWLADHAVAGAVILPGTAFVELALRAGDEVGCGRLEELTLELPLVLPHSGATDLQIGVGAPDDEGRRLLTVHARPAGQESAPWTRHASGALAPAGRRQDAGAGVGVAGAASWPPVGAEPVDVTDFYADAADTGYGYGPAFQGLRAAWRVGEEIWAEVSLPEQLRDEAGRYGLHPALLDAALHAAGFGDFYDEGERLRMPFAWNGVELHAVGASDLRVRIARSQVSAGRDAALALTVVDASGRTVLEAGSIVTRPVSAEHLPGASGAPATDDSMYRLGWQPVEGRTERLPQSYAVLGEPSPQLLAALGDTDGEDGTVTAFADLDALHTAVESGSTVADTVLYVLPRSAEADDTAGAAHALARTALEAAQAWLARDLVDGPSCLVVLTHGAVGVRGTEPVTGLGQSAVWGLLRSAQSENPGRFALIDVGTGRDNGAGADADVDAGYAVLPDAITALQDSDVAQMAVRGGELFAPRLLAHDWAGTVRVPGDAPAWRLDTPGTGTVDDLTAVPHPEVLEPVGPGQVRVSVRAAGLNFRDVLLALGMYPGSGVMGSEGAGVISEVGPGVADFAVGDRVMGMLPASFGTVSVVDHRVLVRIPDGWSFEQAAAVPIAFLTAYYGLRDLAGLRAGESVLIHAAAGGVGMAAVQLARHWGATVHATASPHKWDTLHALGLDDDHIASSRTLDFRDQFTEVDVVLNSLTGAYIDASLHLLRNGGRFIEMGKTDIRPTPPDVSYHAFDLMEAGPQRLGDMLTDIVQLLQTGTLTHLPLDTRDIRQAPQTFRHMSQARHTGKIVLRIPQPLDPHGTVLITGGTGTLGALTARHLATTHNTRHLLLTSRQGMAAPGATQLADELRDLGAHVTIAACDTADRTALTHLLDSIPAEHPLTAVIHCAGTLDDALLTTLGQDQLDHVLRPKVDAAWHLHDLTRHLDLSAFVLFSSAAGILGGPGQANYAAANAFLDALAHHRHAHGLPATSLAWGQWQQASGMTGGLAAEDLARMSRTGLVPMSTDQGLSLFDTARMADEPLLIPLALDTGALRRQSSRTGLLPPLLRQLVGGVVRRTAQSGGRGEQSALARTLAGRSTTEQKAILLDLVRTHIATVLGHTTPDTINPDQPFKDLGFDSLTSVELRNRLTTATGLKLPATLTFDHPTPHALTHHLHQQTTGTTHTTPITTPPTTAPAPDEPLAIVSMACRFPGGVRSPEDLWRVVADGLDVVSGFPDDRGWDLSRLYDPDPGQAGTSYTSQGGFLYDAGQFDPLLFGISPREALAMDPQQRLLLETSWEVLERAGIDPAALRGTDTGVFAGASASGYGSGAQEATEGAEGYAMTGAATSVISGRVAYTFGLEGPAVTLDTACSSSLVALHLACQALRNGDCSLALACGVTVMATPQVFTEFSRQRGLAADGRCKAFAAAADGTGFSEGVGVLLVERLSDARRNGHQVLAVVRGSAVNQDGASNGLTAPNGPSQQRVIRQALANARLTPADVDAVEAHGTGTTLGDPIEAQALLATYGQNRTEDQPLWLGSVKSNIGHTQCAAGVAGVIKMVMAMRHGVLPSTLHVDDPSPHVDWTAGQMELLTDARQWPEGRRPRRAAVSSFGISGTNAHVILEAAPAPEPVRRADSSHQVPWIVSAKTPQALRAQALQLHSFAASREAVDVAAVGSVLIRGRSALEHRAVVLGPDRDQLLEGLHALADEQDSPRVVTGSVRSGRLAFMFTGQGSQRLGMGHELYDTEPAFTTALDETFAALDPHLPRPLRDIIFGDDPELLQQTQYAQPALFAVETALYRLLTDTYGLRPDYLLGHSIGELTAAHAAGVLTLPDAARLVTARGHLMQTAPTGGTMIAIQATEDEITEHLTPGVDIAALNSPSSTVISGDATEAEAIADHFRTLGRKTTRLKVSHAFHSPHMDPVLDDFRQIAATLDYHPARIPVISNTTGQPAENLTSPDYWTQHIRRPVRFTDSLHHLTHQGVTTFLELGPDATLTALTRTTLDDTHATAVLHKSTPEPQALHTALAALWVHGTPVTWPHPADRHIDLPTYPFDHQHFWLTSRVGQLAADSVEDVPESRFWEAVEREDLEALATTLEWNGSRNEEADRWNAVLPGLSAWRRRQRERSAVDGLRYTVAWRPVPLRSAVAAGAAPGTWIAVLDETRGEDSRTRSLLDGLTAQGAKVIVVAAGPGKREELAARLITVIGEGADAQGILSFLPAEGSLDLVRALGDPGVPALPVWGVTRGAVSVTASAPDDVIDADGARVWGLGRVAALERAEIWGGLIDLPRVGEATAEDHLARSLLAVLADPAGEDQVAIRASGVFARRLVRAAPTDGEPSGTWNARGVAVITGTSGSLAGQITEWLVREGADRVVDATTDDEQAEGSAWRPAGWEDLAATGAPVRTVVHLSATGSDVPLGKLPAEGLAGRPSGSDWDRLVASLPLADDTTFVFFSSFTGTVGATGRATDAVTNAHLDAHAHNLRAEGRTALHVSWDGTTGQPFQDAAELPFLAVRHALDRGEHRLAVADVDWRRFARVYTANRPSRLFDGIPEAADAVARPGTGETAENEATSAALRERIAALPRAEGDRVLSELVRTHAAAVLGLGSADAIGGALAFKELGFDSLTAVEFRNRMTSATGLSLPATLVFDHPTPSSVVELLRTEMALGEADAFTVLTTDLDRVEAGLFALDTDDVDHRVIADRLQDLLARWNDIRGPQGANGPSVVESVAERVNSASDDDLFDFIREEFGRP</sequence>
<feature type="domain" description="Ketosynthase family 3 (KS3)" evidence="11">
    <location>
        <begin position="34"/>
        <end position="460"/>
    </location>
</feature>
<dbReference type="Pfam" id="PF08990">
    <property type="entry name" value="Docking"/>
    <property type="match status" value="1"/>
</dbReference>
<dbReference type="SMART" id="SM00825">
    <property type="entry name" value="PKS_KS"/>
    <property type="match status" value="2"/>
</dbReference>
<dbReference type="Pfam" id="PF02801">
    <property type="entry name" value="Ketoacyl-synt_C"/>
    <property type="match status" value="2"/>
</dbReference>
<dbReference type="InterPro" id="IPR050091">
    <property type="entry name" value="PKS_NRPS_Biosynth_Enz"/>
</dbReference>
<dbReference type="InterPro" id="IPR041618">
    <property type="entry name" value="PKS_DE"/>
</dbReference>
<feature type="domain" description="Carrier" evidence="10">
    <location>
        <begin position="2030"/>
        <end position="2105"/>
    </location>
</feature>
<dbReference type="InterPro" id="IPR013968">
    <property type="entry name" value="PKS_KR"/>
</dbReference>
<dbReference type="GO" id="GO:0004312">
    <property type="term" value="F:fatty acid synthase activity"/>
    <property type="evidence" value="ECO:0007669"/>
    <property type="project" value="TreeGrafter"/>
</dbReference>
<evidence type="ECO:0000313" key="13">
    <source>
        <dbReference type="EMBL" id="BAG85030.1"/>
    </source>
</evidence>
<evidence type="ECO:0000256" key="9">
    <source>
        <dbReference type="PROSITE-ProRule" id="PRU01363"/>
    </source>
</evidence>
<dbReference type="CDD" id="cd00833">
    <property type="entry name" value="PKS"/>
    <property type="match status" value="2"/>
</dbReference>
<dbReference type="GO" id="GO:0006633">
    <property type="term" value="P:fatty acid biosynthetic process"/>
    <property type="evidence" value="ECO:0007669"/>
    <property type="project" value="InterPro"/>
</dbReference>
<dbReference type="PANTHER" id="PTHR43775">
    <property type="entry name" value="FATTY ACID SYNTHASE"/>
    <property type="match status" value="1"/>
</dbReference>
<accession>B5M9L2</accession>
<dbReference type="EMBL" id="AB449340">
    <property type="protein sequence ID" value="BAG85030.1"/>
    <property type="molecule type" value="Genomic_DNA"/>
</dbReference>
<dbReference type="Pfam" id="PF18369">
    <property type="entry name" value="PKS_DE"/>
    <property type="match status" value="1"/>
</dbReference>
<dbReference type="Pfam" id="PF16197">
    <property type="entry name" value="KAsynt_C_assoc"/>
    <property type="match status" value="2"/>
</dbReference>
<dbReference type="SUPFAM" id="SSF47336">
    <property type="entry name" value="ACP-like"/>
    <property type="match status" value="2"/>
</dbReference>
<keyword evidence="7" id="KW-0511">Multifunctional enzyme</keyword>
<dbReference type="Pfam" id="PF13602">
    <property type="entry name" value="ADH_zinc_N_2"/>
    <property type="match status" value="1"/>
</dbReference>
<dbReference type="PANTHER" id="PTHR43775:SF51">
    <property type="entry name" value="INACTIVE PHENOLPHTHIOCEROL SYNTHESIS POLYKETIDE SYNTHASE TYPE I PKS1-RELATED"/>
    <property type="match status" value="1"/>
</dbReference>
<evidence type="ECO:0000256" key="5">
    <source>
        <dbReference type="ARBA" id="ARBA00022679"/>
    </source>
</evidence>
<dbReference type="FunFam" id="3.40.47.10:FF:000019">
    <property type="entry name" value="Polyketide synthase type I"/>
    <property type="match status" value="2"/>
</dbReference>
<keyword evidence="6" id="KW-0045">Antibiotic biosynthesis</keyword>
<protein>
    <submittedName>
        <fullName evidence="14">Lasalocid modular polyketide synthase</fullName>
    </submittedName>
    <submittedName>
        <fullName evidence="13">Putative polyketide synthase</fullName>
    </submittedName>
</protein>
<dbReference type="NCBIfam" id="NF045894">
    <property type="entry name" value="PKS_plus_SDR"/>
    <property type="match status" value="1"/>
</dbReference>
<feature type="active site" description="Proton donor; for dehydratase activity" evidence="9">
    <location>
        <position position="1121"/>
    </location>
</feature>
<keyword evidence="4" id="KW-0597">Phosphoprotein</keyword>
<dbReference type="Gene3D" id="3.30.70.3290">
    <property type="match status" value="2"/>
</dbReference>
<dbReference type="Gene3D" id="3.40.366.10">
    <property type="entry name" value="Malonyl-Coenzyme A Acyl Carrier Protein, domain 2"/>
    <property type="match status" value="2"/>
</dbReference>
<dbReference type="InterPro" id="IPR055123">
    <property type="entry name" value="SpnB-like_Rossmann"/>
</dbReference>
<dbReference type="InterPro" id="IPR013154">
    <property type="entry name" value="ADH-like_N"/>
</dbReference>
<dbReference type="GO" id="GO:0033068">
    <property type="term" value="P:macrolide biosynthetic process"/>
    <property type="evidence" value="ECO:0007669"/>
    <property type="project" value="UniProtKB-ARBA"/>
</dbReference>
<dbReference type="InterPro" id="IPR015083">
    <property type="entry name" value="NorB/c/GfsB-D-like_docking"/>
</dbReference>
<dbReference type="EMBL" id="FM173265">
    <property type="protein sequence ID" value="CAQ64690.1"/>
    <property type="molecule type" value="Genomic_DNA"/>
</dbReference>
<dbReference type="InterPro" id="IPR011032">
    <property type="entry name" value="GroES-like_sf"/>
</dbReference>
<dbReference type="Gene3D" id="3.10.129.110">
    <property type="entry name" value="Polyketide synthase dehydratase"/>
    <property type="match status" value="1"/>
</dbReference>
<dbReference type="Pfam" id="PF22953">
    <property type="entry name" value="SpnB_Rossmann"/>
    <property type="match status" value="1"/>
</dbReference>
<dbReference type="PROSITE" id="PS52019">
    <property type="entry name" value="PKS_MFAS_DH"/>
    <property type="match status" value="1"/>
</dbReference>
<organism evidence="14">
    <name type="scientific">Streptomyces lasalocidi</name>
    <name type="common">Streptomyces lasaliensis</name>
    <dbReference type="NCBI Taxonomy" id="324833"/>
    <lineage>
        <taxon>Bacteria</taxon>
        <taxon>Bacillati</taxon>
        <taxon>Actinomycetota</taxon>
        <taxon>Actinomycetes</taxon>
        <taxon>Kitasatosporales</taxon>
        <taxon>Streptomycetaceae</taxon>
        <taxon>Streptomyces</taxon>
    </lineage>
</organism>
<dbReference type="PROSITE" id="PS00606">
    <property type="entry name" value="KS3_1"/>
    <property type="match status" value="2"/>
</dbReference>
<evidence type="ECO:0000256" key="3">
    <source>
        <dbReference type="ARBA" id="ARBA00022450"/>
    </source>
</evidence>
<dbReference type="PROSITE" id="PS50075">
    <property type="entry name" value="CARRIER"/>
    <property type="match status" value="2"/>
</dbReference>
<dbReference type="SUPFAM" id="SSF52151">
    <property type="entry name" value="FabD/lysophospholipase-like"/>
    <property type="match status" value="2"/>
</dbReference>
<proteinExistence type="predicted"/>
<dbReference type="Pfam" id="PF21089">
    <property type="entry name" value="PKS_DH_N"/>
    <property type="match status" value="1"/>
</dbReference>
<evidence type="ECO:0000256" key="1">
    <source>
        <dbReference type="ARBA" id="ARBA00001957"/>
    </source>
</evidence>
<dbReference type="InterPro" id="IPR032821">
    <property type="entry name" value="PKS_assoc"/>
</dbReference>
<name>B5M9L2_STRLS</name>
<dbReference type="SMART" id="SM00829">
    <property type="entry name" value="PKS_ER"/>
    <property type="match status" value="1"/>
</dbReference>